<feature type="region of interest" description="Disordered" evidence="3">
    <location>
        <begin position="1"/>
        <end position="31"/>
    </location>
</feature>
<feature type="transmembrane region" description="Helical" evidence="4">
    <location>
        <begin position="255"/>
        <end position="275"/>
    </location>
</feature>
<organism evidence="6 7">
    <name type="scientific">Papaver atlanticum</name>
    <dbReference type="NCBI Taxonomy" id="357466"/>
    <lineage>
        <taxon>Eukaryota</taxon>
        <taxon>Viridiplantae</taxon>
        <taxon>Streptophyta</taxon>
        <taxon>Embryophyta</taxon>
        <taxon>Tracheophyta</taxon>
        <taxon>Spermatophyta</taxon>
        <taxon>Magnoliopsida</taxon>
        <taxon>Ranunculales</taxon>
        <taxon>Papaveraceae</taxon>
        <taxon>Papaveroideae</taxon>
        <taxon>Papaver</taxon>
    </lineage>
</organism>
<evidence type="ECO:0000256" key="1">
    <source>
        <dbReference type="ARBA" id="ARBA00006395"/>
    </source>
</evidence>
<keyword evidence="4" id="KW-1133">Transmembrane helix</keyword>
<dbReference type="PANTHER" id="PTHR14790:SF15">
    <property type="entry name" value="RECQ-MEDIATED GENOME INSTABILITY PROTEIN 1"/>
    <property type="match status" value="1"/>
</dbReference>
<evidence type="ECO:0000313" key="7">
    <source>
        <dbReference type="Proteomes" id="UP001202328"/>
    </source>
</evidence>
<reference evidence="6" key="1">
    <citation type="submission" date="2022-04" db="EMBL/GenBank/DDBJ databases">
        <title>A functionally conserved STORR gene fusion in Papaver species that diverged 16.8 million years ago.</title>
        <authorList>
            <person name="Catania T."/>
        </authorList>
    </citation>
    <scope>NUCLEOTIDE SEQUENCE</scope>
    <source>
        <strain evidence="6">S-188037</strain>
    </source>
</reference>
<evidence type="ECO:0000256" key="4">
    <source>
        <dbReference type="SAM" id="Phobius"/>
    </source>
</evidence>
<dbReference type="GO" id="GO:0000724">
    <property type="term" value="P:double-strand break repair via homologous recombination"/>
    <property type="evidence" value="ECO:0007669"/>
    <property type="project" value="TreeGrafter"/>
</dbReference>
<evidence type="ECO:0000256" key="3">
    <source>
        <dbReference type="SAM" id="MobiDB-lite"/>
    </source>
</evidence>
<protein>
    <recommendedName>
        <fullName evidence="2">RecQ-mediated genome instability protein 1</fullName>
    </recommendedName>
</protein>
<proteinExistence type="inferred from homology"/>
<dbReference type="PANTHER" id="PTHR14790">
    <property type="entry name" value="RECQ-MEDIATED GENOME INSTABILITY PROTEIN 1 RMI1"/>
    <property type="match status" value="1"/>
</dbReference>
<comment type="similarity">
    <text evidence="1">Belongs to the RMI1 family.</text>
</comment>
<accession>A0AAD4X9D6</accession>
<evidence type="ECO:0000313" key="6">
    <source>
        <dbReference type="EMBL" id="KAI3863919.1"/>
    </source>
</evidence>
<dbReference type="GO" id="GO:0016604">
    <property type="term" value="C:nuclear body"/>
    <property type="evidence" value="ECO:0007669"/>
    <property type="project" value="TreeGrafter"/>
</dbReference>
<dbReference type="Pfam" id="PF03999">
    <property type="entry name" value="MAP65_ASE1"/>
    <property type="match status" value="1"/>
</dbReference>
<dbReference type="EMBL" id="JAJJMB010014022">
    <property type="protein sequence ID" value="KAI3863919.1"/>
    <property type="molecule type" value="Genomic_DNA"/>
</dbReference>
<dbReference type="AlphaFoldDB" id="A0AAD4X9D6"/>
<dbReference type="SMART" id="SM01161">
    <property type="entry name" value="DUF1767"/>
    <property type="match status" value="1"/>
</dbReference>
<dbReference type="Proteomes" id="UP001202328">
    <property type="component" value="Unassembled WGS sequence"/>
</dbReference>
<dbReference type="InterPro" id="IPR042470">
    <property type="entry name" value="RMI1_N_C_sf"/>
</dbReference>
<comment type="caution">
    <text evidence="6">The sequence shown here is derived from an EMBL/GenBank/DDBJ whole genome shotgun (WGS) entry which is preliminary data.</text>
</comment>
<sequence length="555" mass="62517">MSGFVSTGKMPGLLSLNQDQSSEDSGAETKIDSFPGKSLDLSIKWLQPCLADDADKGKLIINRFLLSDMKLSCGGGHGMLPKDIHTVDGIILRDALVLQVDEIVDITYNPAHRLVGVPQGFKRMLMLSMTDGVQCVYGMEDRPIKDIQVFALVVVDNVKVRDGSLMLEPGHLKVLGGMVEHLAVERQRSEEFLRMQDWIKATPTPAAWKPNGVDSRVSGVAGFNIADNSTWHDAFSFRLFILIIKTMSAHLSFRMMFFACWFTYFLFHLFGTPYFRSHLFFLVEKMDVIPSFGEEALPDSKEVEEDAAVPKNRDPELAVKQSVGQQKEMAGVLDAGNTFRANTTCEADTTYEASLEQLDAIIAAAETTCETLLHQIQKIWDEVGQCERVRKKMLHQLKQECLDVCKRKVNETVKSEAQLEQLQHTSSQSHAMDDECREILLQIQRECLNVYQRKFDQDEKSRDNLLKEMSLSKEELISLASVLGEQFVFPNKSAVMRKQFSDTNKEVQRLLQLKDAREEKFADVQSQIQKILEEIGGTSKLPKQAKAPAVDAEDL</sequence>
<dbReference type="Pfam" id="PF08585">
    <property type="entry name" value="RMI1_N_C"/>
    <property type="match status" value="1"/>
</dbReference>
<keyword evidence="4" id="KW-0812">Transmembrane</keyword>
<name>A0AAD4X9D6_9MAGN</name>
<dbReference type="GO" id="GO:0000712">
    <property type="term" value="P:resolution of meiotic recombination intermediates"/>
    <property type="evidence" value="ECO:0007669"/>
    <property type="project" value="TreeGrafter"/>
</dbReference>
<gene>
    <name evidence="6" type="ORF">MKW98_031511</name>
</gene>
<dbReference type="GO" id="GO:0031422">
    <property type="term" value="C:RecQ family helicase-topoisomerase III complex"/>
    <property type="evidence" value="ECO:0007669"/>
    <property type="project" value="TreeGrafter"/>
</dbReference>
<dbReference type="InterPro" id="IPR013894">
    <property type="entry name" value="RMI1_OB"/>
</dbReference>
<evidence type="ECO:0000256" key="2">
    <source>
        <dbReference type="ARBA" id="ARBA00018987"/>
    </source>
</evidence>
<dbReference type="Gene3D" id="2.40.50.770">
    <property type="entry name" value="RecQ-mediated genome instability protein Rmi1, C-terminal domain"/>
    <property type="match status" value="1"/>
</dbReference>
<keyword evidence="4" id="KW-0472">Membrane</keyword>
<keyword evidence="7" id="KW-1185">Reference proteome</keyword>
<evidence type="ECO:0000259" key="5">
    <source>
        <dbReference type="Pfam" id="PF08585"/>
    </source>
</evidence>
<feature type="domain" description="RecQ mediated genome instability protein 1 OB-fold" evidence="5">
    <location>
        <begin position="120"/>
        <end position="187"/>
    </location>
</feature>